<dbReference type="EMBL" id="LSRX01000418">
    <property type="protein sequence ID" value="OLP97862.1"/>
    <property type="molecule type" value="Genomic_DNA"/>
</dbReference>
<evidence type="ECO:0000259" key="3">
    <source>
        <dbReference type="Pfam" id="PF02230"/>
    </source>
</evidence>
<feature type="region of interest" description="Disordered" evidence="2">
    <location>
        <begin position="1146"/>
        <end position="1191"/>
    </location>
</feature>
<sequence length="1361" mass="149813">MDPHDRYGYEEAVSARMEKFEGDFQVCEMDSDGKVLFEIRHSRLQAELFTSGMLLELISEATGCEAGVLLRDGSELSMSDPVGGEGVLTLKQTIRDCRTLLCRKVDCVGNPMLGDGGGVCPDLRDVTEPVQALKESRTWVTSTTWQQECWLVYTKRQVVAYAEGMHEPLKPFGYFPQAPLWKFPAGTRQWGGARSDVWSTCLKLPVRQLLDEHAALTLDRPIPRYQMIVDPNQFVHQTRDGPVWVPCEFDISADGTASLVGGMRSHANPHLAQHVAGPVLSAALPLLAKLRRPQLLLDDRRVQVVFKAQRIIVPGDAGDNSDAEYVGLWHVDGHRENVAAVVLYYYHVDPSLRGGDMEFCGREPMDVLGDDCNNRISGLGSKSLRKALRGESQNDKSSAVHNCRVPIGEGTLMVFSNYQMAHRVLRLKNIGSTEASRDFVALFVLDPSSPALLPARSILAAPHLLRRTLAPVQMSESAIQNVLEFLGVSQTDVERKMQRNRLLSEQLKPSGEFARGGPVHATGNGCYTMIGWLHNMLEYRGDRAFEYMNPEGFERLAALNLPPEGSDRGLSEVLSLPTSKLQRRLRQVFPEKYSNGDSYVSSIPGNWRYPNDASEEGLAGHQRASGTVAERSSAAARAWVRGLHLMDEVQGKSCLGNFTIIVKEAKKKRTTLVVMQDFSASAVEIFLRFLYSGIVEGAGTAMVELARLADKCQVFAAADRFQMERRLEISSSPGLQVFAAADRFQMERRLEISSSPGIVAFGRRLRARRAKVLREAEASKEEPPRWDPTAPVWTAEDLEDTATGPAKGSAHTHTLVYLHAFGRCGKEYVQPLLDQLSPGFSTPWTSGAQRAPGLRVVLPTAPKVAQPWGPVETSWHEYASADSNQVGDGSLLAEQRQRLRQLLEQEVDRLNGRSERVFLGGLSQGCTAALDIYLQEACHLRLGGFVGSVGFLPSDELGFHAANEAVEALLADKDQAARPVVLQSAEVKLAHQKRKGVAPRPEKTFARDSMCSNGESFKVQKNGAPKGDADSSDIPPLFGVSGVFGESASLAVEEQETEDQTGGCYYKVEGARCTGTINTIMGKELIRGTCQCIGERYSFKAPTSDPKPGRGKRRRRGAGEVAPEELESMADYSRRLDDAVKSKLQVVQKKANTDHQRQRQKERAKVLKEKKSAKKGLKTNPTEAPEPLLGRVDRPKFGDVVQRPPTFSKACWDFHVAAAPSKQGTLAASNLADYVGQVRDAYETMKKKRQAAAGKVSITGTFGPYGNLPDAGSAEERRVLATVAGLFILDPLAPDAPFHHSKAGKNDGTAAESPRSLERIFGRWPGFKLRSVRGRGHVVEQWEGDLLHEFMKEYAVEAYDA</sequence>
<dbReference type="GO" id="GO:0052689">
    <property type="term" value="F:carboxylic ester hydrolase activity"/>
    <property type="evidence" value="ECO:0007669"/>
    <property type="project" value="TreeGrafter"/>
</dbReference>
<evidence type="ECO:0000313" key="5">
    <source>
        <dbReference type="Proteomes" id="UP000186817"/>
    </source>
</evidence>
<dbReference type="InterPro" id="IPR011333">
    <property type="entry name" value="SKP1/BTB/POZ_sf"/>
</dbReference>
<dbReference type="Gene3D" id="3.30.710.10">
    <property type="entry name" value="Potassium Channel Kv1.1, Chain A"/>
    <property type="match status" value="1"/>
</dbReference>
<dbReference type="InterPro" id="IPR029058">
    <property type="entry name" value="AB_hydrolase_fold"/>
</dbReference>
<protein>
    <submittedName>
        <fullName evidence="4">Acyl-protein thioesterase 1</fullName>
    </submittedName>
</protein>
<dbReference type="SUPFAM" id="SSF53474">
    <property type="entry name" value="alpha/beta-Hydrolases"/>
    <property type="match status" value="1"/>
</dbReference>
<proteinExistence type="inferred from homology"/>
<name>A0A1Q9DRR8_SYMMI</name>
<dbReference type="OrthoDB" id="411809at2759"/>
<dbReference type="PANTHER" id="PTHR10655:SF63">
    <property type="entry name" value="PHOSPHOLIPASE_CARBOXYLESTERASE_THIOESTERASE DOMAIN-CONTAINING PROTEIN"/>
    <property type="match status" value="1"/>
</dbReference>
<dbReference type="GO" id="GO:0005737">
    <property type="term" value="C:cytoplasm"/>
    <property type="evidence" value="ECO:0007669"/>
    <property type="project" value="TreeGrafter"/>
</dbReference>
<feature type="region of interest" description="Disordered" evidence="2">
    <location>
        <begin position="1098"/>
        <end position="1130"/>
    </location>
</feature>
<dbReference type="GO" id="GO:0008474">
    <property type="term" value="F:palmitoyl-(protein) hydrolase activity"/>
    <property type="evidence" value="ECO:0007669"/>
    <property type="project" value="TreeGrafter"/>
</dbReference>
<comment type="caution">
    <text evidence="4">The sequence shown here is derived from an EMBL/GenBank/DDBJ whole genome shotgun (WGS) entry which is preliminary data.</text>
</comment>
<organism evidence="4 5">
    <name type="scientific">Symbiodinium microadriaticum</name>
    <name type="common">Dinoflagellate</name>
    <name type="synonym">Zooxanthella microadriatica</name>
    <dbReference type="NCBI Taxonomy" id="2951"/>
    <lineage>
        <taxon>Eukaryota</taxon>
        <taxon>Sar</taxon>
        <taxon>Alveolata</taxon>
        <taxon>Dinophyceae</taxon>
        <taxon>Suessiales</taxon>
        <taxon>Symbiodiniaceae</taxon>
        <taxon>Symbiodinium</taxon>
    </lineage>
</organism>
<dbReference type="Proteomes" id="UP000186817">
    <property type="component" value="Unassembled WGS sequence"/>
</dbReference>
<reference evidence="4 5" key="1">
    <citation type="submission" date="2016-02" db="EMBL/GenBank/DDBJ databases">
        <title>Genome analysis of coral dinoflagellate symbionts highlights evolutionary adaptations to a symbiotic lifestyle.</title>
        <authorList>
            <person name="Aranda M."/>
            <person name="Li Y."/>
            <person name="Liew Y.J."/>
            <person name="Baumgarten S."/>
            <person name="Simakov O."/>
            <person name="Wilson M."/>
            <person name="Piel J."/>
            <person name="Ashoor H."/>
            <person name="Bougouffa S."/>
            <person name="Bajic V.B."/>
            <person name="Ryu T."/>
            <person name="Ravasi T."/>
            <person name="Bayer T."/>
            <person name="Micklem G."/>
            <person name="Kim H."/>
            <person name="Bhak J."/>
            <person name="Lajeunesse T.C."/>
            <person name="Voolstra C.R."/>
        </authorList>
    </citation>
    <scope>NUCLEOTIDE SEQUENCE [LARGE SCALE GENOMIC DNA]</scope>
    <source>
        <strain evidence="4 5">CCMP2467</strain>
    </source>
</reference>
<dbReference type="Pfam" id="PF02230">
    <property type="entry name" value="Abhydrolase_2"/>
    <property type="match status" value="1"/>
</dbReference>
<dbReference type="Gene3D" id="3.40.50.1820">
    <property type="entry name" value="alpha/beta hydrolase"/>
    <property type="match status" value="1"/>
</dbReference>
<evidence type="ECO:0000256" key="1">
    <source>
        <dbReference type="ARBA" id="ARBA00006499"/>
    </source>
</evidence>
<dbReference type="InterPro" id="IPR050565">
    <property type="entry name" value="LYPA1-2/EST-like"/>
</dbReference>
<dbReference type="CDD" id="cd18186">
    <property type="entry name" value="BTB_POZ_ZBTB_KLHL-like"/>
    <property type="match status" value="1"/>
</dbReference>
<gene>
    <name evidence="4" type="ORF">AK812_SmicGene19758</name>
</gene>
<accession>A0A1Q9DRR8</accession>
<feature type="compositionally biased region" description="Basic and acidic residues" evidence="2">
    <location>
        <begin position="1151"/>
        <end position="1170"/>
    </location>
</feature>
<comment type="similarity">
    <text evidence="1">Belongs to the AB hydrolase superfamily. AB hydrolase 2 family.</text>
</comment>
<dbReference type="InterPro" id="IPR003140">
    <property type="entry name" value="PLipase/COase/thioEstase"/>
</dbReference>
<keyword evidence="5" id="KW-1185">Reference proteome</keyword>
<dbReference type="PANTHER" id="PTHR10655">
    <property type="entry name" value="LYSOPHOSPHOLIPASE-RELATED"/>
    <property type="match status" value="1"/>
</dbReference>
<evidence type="ECO:0000313" key="4">
    <source>
        <dbReference type="EMBL" id="OLP97862.1"/>
    </source>
</evidence>
<feature type="domain" description="Phospholipase/carboxylesterase/thioesterase" evidence="3">
    <location>
        <begin position="855"/>
        <end position="955"/>
    </location>
</feature>
<evidence type="ECO:0000256" key="2">
    <source>
        <dbReference type="SAM" id="MobiDB-lite"/>
    </source>
</evidence>